<dbReference type="PROSITE" id="PS51096">
    <property type="entry name" value="PTS_EIIA_TYPE_4"/>
    <property type="match status" value="1"/>
</dbReference>
<dbReference type="GO" id="GO:0005737">
    <property type="term" value="C:cytoplasm"/>
    <property type="evidence" value="ECO:0007669"/>
    <property type="project" value="UniProtKB-SubCell"/>
</dbReference>
<proteinExistence type="predicted"/>
<gene>
    <name evidence="9" type="primary">manX_6</name>
    <name evidence="10" type="ORF">DXC39_28120</name>
    <name evidence="9" type="ORF">ERS852407_05701</name>
</gene>
<keyword evidence="4 10" id="KW-0762">Sugar transport</keyword>
<dbReference type="InterPro" id="IPR004701">
    <property type="entry name" value="PTS_EIIA_man-typ"/>
</dbReference>
<dbReference type="Proteomes" id="UP000095651">
    <property type="component" value="Unassembled WGS sequence"/>
</dbReference>
<dbReference type="RefSeq" id="WP_055660322.1">
    <property type="nucleotide sequence ID" value="NZ_CABIXC010000026.1"/>
</dbReference>
<feature type="domain" description="PTS EIIA type-4" evidence="8">
    <location>
        <begin position="1"/>
        <end position="121"/>
    </location>
</feature>
<sequence>MRHIIVATHGKFAEGILDSVRLIMGEHKEVQPFCAFVEQGVNLNDQVDALLSSIPETDEILVAADLMGGSVCNEFIRRLDRPGLHIVAGLNLAMLLEMIANVDLPIDDVIRSAVELSRESIVYCNPLAVGTPVECGSF</sequence>
<dbReference type="GO" id="GO:0009401">
    <property type="term" value="P:phosphoenolpyruvate-dependent sugar phosphotransferase system"/>
    <property type="evidence" value="ECO:0007669"/>
    <property type="project" value="UniProtKB-KW"/>
</dbReference>
<evidence type="ECO:0000313" key="10">
    <source>
        <dbReference type="EMBL" id="RGL95274.1"/>
    </source>
</evidence>
<evidence type="ECO:0000256" key="5">
    <source>
        <dbReference type="ARBA" id="ARBA00022679"/>
    </source>
</evidence>
<evidence type="ECO:0000256" key="3">
    <source>
        <dbReference type="ARBA" id="ARBA00022490"/>
    </source>
</evidence>
<dbReference type="Proteomes" id="UP000261257">
    <property type="component" value="Unassembled WGS sequence"/>
</dbReference>
<dbReference type="InterPro" id="IPR051471">
    <property type="entry name" value="Bacterial_PTS_sugar_comp"/>
</dbReference>
<dbReference type="GO" id="GO:0016301">
    <property type="term" value="F:kinase activity"/>
    <property type="evidence" value="ECO:0007669"/>
    <property type="project" value="UniProtKB-KW"/>
</dbReference>
<dbReference type="PANTHER" id="PTHR33799:SF1">
    <property type="entry name" value="PTS SYSTEM MANNOSE-SPECIFIC EIIAB COMPONENT-RELATED"/>
    <property type="match status" value="1"/>
</dbReference>
<organism evidence="9 11">
    <name type="scientific">Hungatella hathewayi</name>
    <dbReference type="NCBI Taxonomy" id="154046"/>
    <lineage>
        <taxon>Bacteria</taxon>
        <taxon>Bacillati</taxon>
        <taxon>Bacillota</taxon>
        <taxon>Clostridia</taxon>
        <taxon>Lachnospirales</taxon>
        <taxon>Lachnospiraceae</taxon>
        <taxon>Hungatella</taxon>
    </lineage>
</organism>
<reference evidence="9 11" key="1">
    <citation type="submission" date="2015-09" db="EMBL/GenBank/DDBJ databases">
        <authorList>
            <consortium name="Pathogen Informatics"/>
        </authorList>
    </citation>
    <scope>NUCLEOTIDE SEQUENCE [LARGE SCALE GENOMIC DNA]</scope>
    <source>
        <strain evidence="9 11">2789STDY5608850</strain>
    </source>
</reference>
<dbReference type="EMBL" id="QSSQ01000046">
    <property type="protein sequence ID" value="RGL95274.1"/>
    <property type="molecule type" value="Genomic_DNA"/>
</dbReference>
<keyword evidence="6" id="KW-0598">Phosphotransferase system</keyword>
<protein>
    <submittedName>
        <fullName evidence="10">PTS sugar transporter</fullName>
    </submittedName>
    <submittedName>
        <fullName evidence="9">PTS system fructose subfamily transporter subunit IIA</fullName>
    </submittedName>
</protein>
<keyword evidence="3" id="KW-0963">Cytoplasm</keyword>
<dbReference type="Gene3D" id="3.40.50.510">
    <property type="entry name" value="Phosphotransferase system, mannose-type IIA component"/>
    <property type="match status" value="1"/>
</dbReference>
<evidence type="ECO:0000256" key="2">
    <source>
        <dbReference type="ARBA" id="ARBA00022448"/>
    </source>
</evidence>
<reference evidence="10 12" key="2">
    <citation type="submission" date="2018-08" db="EMBL/GenBank/DDBJ databases">
        <title>A genome reference for cultivated species of the human gut microbiota.</title>
        <authorList>
            <person name="Zou Y."/>
            <person name="Xue W."/>
            <person name="Luo G."/>
        </authorList>
    </citation>
    <scope>NUCLEOTIDE SEQUENCE [LARGE SCALE GENOMIC DNA]</scope>
    <source>
        <strain evidence="10 12">TF05-11AC</strain>
    </source>
</reference>
<dbReference type="EMBL" id="CYZE01000026">
    <property type="protein sequence ID" value="CUP35682.1"/>
    <property type="molecule type" value="Genomic_DNA"/>
</dbReference>
<keyword evidence="7" id="KW-0418">Kinase</keyword>
<dbReference type="InterPro" id="IPR036662">
    <property type="entry name" value="PTS_EIIA_man-typ_sf"/>
</dbReference>
<dbReference type="PANTHER" id="PTHR33799">
    <property type="entry name" value="PTS PERMEASE-RELATED-RELATED"/>
    <property type="match status" value="1"/>
</dbReference>
<name>A0A174MH50_9FIRM</name>
<evidence type="ECO:0000256" key="6">
    <source>
        <dbReference type="ARBA" id="ARBA00022683"/>
    </source>
</evidence>
<dbReference type="InterPro" id="IPR033887">
    <property type="entry name" value="PTS_IIA_man"/>
</dbReference>
<accession>A0A174MH50</accession>
<dbReference type="Pfam" id="PF03610">
    <property type="entry name" value="EIIA-man"/>
    <property type="match status" value="1"/>
</dbReference>
<dbReference type="CDD" id="cd00006">
    <property type="entry name" value="PTS_IIA_man"/>
    <property type="match status" value="1"/>
</dbReference>
<comment type="subcellular location">
    <subcellularLocation>
        <location evidence="1">Cytoplasm</location>
    </subcellularLocation>
</comment>
<evidence type="ECO:0000259" key="8">
    <source>
        <dbReference type="PROSITE" id="PS51096"/>
    </source>
</evidence>
<evidence type="ECO:0000313" key="12">
    <source>
        <dbReference type="Proteomes" id="UP000261257"/>
    </source>
</evidence>
<evidence type="ECO:0000256" key="1">
    <source>
        <dbReference type="ARBA" id="ARBA00004496"/>
    </source>
</evidence>
<evidence type="ECO:0000313" key="9">
    <source>
        <dbReference type="EMBL" id="CUP35682.1"/>
    </source>
</evidence>
<evidence type="ECO:0000313" key="11">
    <source>
        <dbReference type="Proteomes" id="UP000095651"/>
    </source>
</evidence>
<dbReference type="AlphaFoldDB" id="A0A174MH50"/>
<evidence type="ECO:0000256" key="7">
    <source>
        <dbReference type="ARBA" id="ARBA00022777"/>
    </source>
</evidence>
<dbReference type="SUPFAM" id="SSF53062">
    <property type="entry name" value="PTS system fructose IIA component-like"/>
    <property type="match status" value="1"/>
</dbReference>
<keyword evidence="2" id="KW-0813">Transport</keyword>
<evidence type="ECO:0000256" key="4">
    <source>
        <dbReference type="ARBA" id="ARBA00022597"/>
    </source>
</evidence>
<keyword evidence="5" id="KW-0808">Transferase</keyword>
<dbReference type="GO" id="GO:0016020">
    <property type="term" value="C:membrane"/>
    <property type="evidence" value="ECO:0007669"/>
    <property type="project" value="InterPro"/>
</dbReference>